<evidence type="ECO:0000259" key="1">
    <source>
        <dbReference type="PROSITE" id="PS51186"/>
    </source>
</evidence>
<evidence type="ECO:0000313" key="3">
    <source>
        <dbReference type="Proteomes" id="UP000706039"/>
    </source>
</evidence>
<dbReference type="InterPro" id="IPR016181">
    <property type="entry name" value="Acyl_CoA_acyltransferase"/>
</dbReference>
<organism evidence="2 3">
    <name type="scientific">Sphingomonas colocasiae</name>
    <dbReference type="NCBI Taxonomy" id="1848973"/>
    <lineage>
        <taxon>Bacteria</taxon>
        <taxon>Pseudomonadati</taxon>
        <taxon>Pseudomonadota</taxon>
        <taxon>Alphaproteobacteria</taxon>
        <taxon>Sphingomonadales</taxon>
        <taxon>Sphingomonadaceae</taxon>
        <taxon>Sphingomonas</taxon>
    </lineage>
</organism>
<feature type="domain" description="N-acetyltransferase" evidence="1">
    <location>
        <begin position="11"/>
        <end position="181"/>
    </location>
</feature>
<dbReference type="Pfam" id="PF13302">
    <property type="entry name" value="Acetyltransf_3"/>
    <property type="match status" value="1"/>
</dbReference>
<evidence type="ECO:0000313" key="2">
    <source>
        <dbReference type="EMBL" id="MBY8821814.1"/>
    </source>
</evidence>
<dbReference type="PROSITE" id="PS51186">
    <property type="entry name" value="GNAT"/>
    <property type="match status" value="1"/>
</dbReference>
<keyword evidence="3" id="KW-1185">Reference proteome</keyword>
<proteinExistence type="predicted"/>
<comment type="caution">
    <text evidence="2">The sequence shown here is derived from an EMBL/GenBank/DDBJ whole genome shotgun (WGS) entry which is preliminary data.</text>
</comment>
<accession>A0ABS7PKI7</accession>
<dbReference type="PANTHER" id="PTHR43792">
    <property type="entry name" value="GNAT FAMILY, PUTATIVE (AFU_ORTHOLOGUE AFUA_3G00765)-RELATED-RELATED"/>
    <property type="match status" value="1"/>
</dbReference>
<dbReference type="SUPFAM" id="SSF55729">
    <property type="entry name" value="Acyl-CoA N-acyltransferases (Nat)"/>
    <property type="match status" value="1"/>
</dbReference>
<dbReference type="PANTHER" id="PTHR43792:SF1">
    <property type="entry name" value="N-ACETYLTRANSFERASE DOMAIN-CONTAINING PROTEIN"/>
    <property type="match status" value="1"/>
</dbReference>
<dbReference type="RefSeq" id="WP_222988897.1">
    <property type="nucleotide sequence ID" value="NZ_JAINVV010000003.1"/>
</dbReference>
<sequence>MAETILETDRLRLRTWDEADIDPYLAHLNTPAVLRWLGPLQTRDGVAAVIARVNACQAEHGHCFWLIERKADGALLGFCGLKRVNASGTGLTGEFEIGWRLREDGWGRGYAREAATASMTRAFSVHGAPRVVAFTVQGNAASWGLMERLGMVRRADLDFIDPAYGADLNPTIVYVMEKDQWTA</sequence>
<dbReference type="InterPro" id="IPR051531">
    <property type="entry name" value="N-acetyltransferase"/>
</dbReference>
<gene>
    <name evidence="2" type="ORF">K7G82_05900</name>
</gene>
<dbReference type="InterPro" id="IPR000182">
    <property type="entry name" value="GNAT_dom"/>
</dbReference>
<dbReference type="EMBL" id="JAINVV010000003">
    <property type="protein sequence ID" value="MBY8821814.1"/>
    <property type="molecule type" value="Genomic_DNA"/>
</dbReference>
<reference evidence="2 3" key="1">
    <citation type="submission" date="2021-08" db="EMBL/GenBank/DDBJ databases">
        <authorList>
            <person name="Tuo L."/>
        </authorList>
    </citation>
    <scope>NUCLEOTIDE SEQUENCE [LARGE SCALE GENOMIC DNA]</scope>
    <source>
        <strain evidence="2 3">JCM 31229</strain>
    </source>
</reference>
<dbReference type="Proteomes" id="UP000706039">
    <property type="component" value="Unassembled WGS sequence"/>
</dbReference>
<protein>
    <submittedName>
        <fullName evidence="2">GNAT family N-acetyltransferase</fullName>
    </submittedName>
</protein>
<name>A0ABS7PKI7_9SPHN</name>
<dbReference type="Gene3D" id="3.40.630.30">
    <property type="match status" value="1"/>
</dbReference>